<organism evidence="2 3">
    <name type="scientific">Miscanthus lutarioriparius</name>
    <dbReference type="NCBI Taxonomy" id="422564"/>
    <lineage>
        <taxon>Eukaryota</taxon>
        <taxon>Viridiplantae</taxon>
        <taxon>Streptophyta</taxon>
        <taxon>Embryophyta</taxon>
        <taxon>Tracheophyta</taxon>
        <taxon>Spermatophyta</taxon>
        <taxon>Magnoliopsida</taxon>
        <taxon>Liliopsida</taxon>
        <taxon>Poales</taxon>
        <taxon>Poaceae</taxon>
        <taxon>PACMAD clade</taxon>
        <taxon>Panicoideae</taxon>
        <taxon>Andropogonodae</taxon>
        <taxon>Andropogoneae</taxon>
        <taxon>Saccharinae</taxon>
        <taxon>Miscanthus</taxon>
    </lineage>
</organism>
<reference evidence="2" key="1">
    <citation type="submission" date="2020-10" db="EMBL/GenBank/DDBJ databases">
        <authorList>
            <person name="Han B."/>
            <person name="Lu T."/>
            <person name="Zhao Q."/>
            <person name="Huang X."/>
            <person name="Zhao Y."/>
        </authorList>
    </citation>
    <scope>NUCLEOTIDE SEQUENCE</scope>
</reference>
<dbReference type="EMBL" id="CAJGYO010000016">
    <property type="protein sequence ID" value="CAD6272987.1"/>
    <property type="molecule type" value="Genomic_DNA"/>
</dbReference>
<comment type="caution">
    <text evidence="2">The sequence shown here is derived from an EMBL/GenBank/DDBJ whole genome shotgun (WGS) entry which is preliminary data.</text>
</comment>
<name>A0A811RSE6_9POAL</name>
<evidence type="ECO:0000313" key="2">
    <source>
        <dbReference type="EMBL" id="CAD6272987.1"/>
    </source>
</evidence>
<feature type="region of interest" description="Disordered" evidence="1">
    <location>
        <begin position="1"/>
        <end position="25"/>
    </location>
</feature>
<sequence>MFRWSNKSPPPAAGAGTGADRAAGGGEVAVQKVDKIEQVQFLNVVSRPSVDVDREAEKFIRKQRSKW</sequence>
<dbReference type="Proteomes" id="UP000604825">
    <property type="component" value="Unassembled WGS sequence"/>
</dbReference>
<dbReference type="AlphaFoldDB" id="A0A811RSE6"/>
<accession>A0A811RSE6</accession>
<evidence type="ECO:0000313" key="3">
    <source>
        <dbReference type="Proteomes" id="UP000604825"/>
    </source>
</evidence>
<proteinExistence type="predicted"/>
<evidence type="ECO:0000256" key="1">
    <source>
        <dbReference type="SAM" id="MobiDB-lite"/>
    </source>
</evidence>
<protein>
    <submittedName>
        <fullName evidence="2">Uncharacterized protein</fullName>
    </submittedName>
</protein>
<keyword evidence="3" id="KW-1185">Reference proteome</keyword>
<gene>
    <name evidence="2" type="ORF">NCGR_LOCUS56256</name>
</gene>